<keyword evidence="3" id="KW-0479">Metal-binding</keyword>
<dbReference type="GO" id="GO:0005737">
    <property type="term" value="C:cytoplasm"/>
    <property type="evidence" value="ECO:0007669"/>
    <property type="project" value="TreeGrafter"/>
</dbReference>
<dbReference type="FunFam" id="3.40.50.720:FF:000039">
    <property type="entry name" value="Alcohol dehydrogenase AdhP"/>
    <property type="match status" value="1"/>
</dbReference>
<comment type="caution">
    <text evidence="8">The sequence shown here is derived from an EMBL/GenBank/DDBJ whole genome shotgun (WGS) entry which is preliminary data.</text>
</comment>
<keyword evidence="4" id="KW-0862">Zinc</keyword>
<evidence type="ECO:0000313" key="9">
    <source>
        <dbReference type="Proteomes" id="UP000664534"/>
    </source>
</evidence>
<keyword evidence="5" id="KW-0560">Oxidoreductase</keyword>
<dbReference type="InterPro" id="IPR020843">
    <property type="entry name" value="ER"/>
</dbReference>
<organism evidence="8 9">
    <name type="scientific">Imshaugia aleurites</name>
    <dbReference type="NCBI Taxonomy" id="172621"/>
    <lineage>
        <taxon>Eukaryota</taxon>
        <taxon>Fungi</taxon>
        <taxon>Dikarya</taxon>
        <taxon>Ascomycota</taxon>
        <taxon>Pezizomycotina</taxon>
        <taxon>Lecanoromycetes</taxon>
        <taxon>OSLEUM clade</taxon>
        <taxon>Lecanoromycetidae</taxon>
        <taxon>Lecanorales</taxon>
        <taxon>Lecanorineae</taxon>
        <taxon>Parmeliaceae</taxon>
        <taxon>Imshaugia</taxon>
    </lineage>
</organism>
<dbReference type="Pfam" id="PF08240">
    <property type="entry name" value="ADH_N"/>
    <property type="match status" value="1"/>
</dbReference>
<protein>
    <recommendedName>
        <fullName evidence="7">Enoyl reductase (ER) domain-containing protein</fullName>
    </recommendedName>
</protein>
<dbReference type="SUPFAM" id="SSF51735">
    <property type="entry name" value="NAD(P)-binding Rossmann-fold domains"/>
    <property type="match status" value="1"/>
</dbReference>
<keyword evidence="9" id="KW-1185">Reference proteome</keyword>
<evidence type="ECO:0000256" key="4">
    <source>
        <dbReference type="ARBA" id="ARBA00022833"/>
    </source>
</evidence>
<name>A0A8H3FHK1_9LECA</name>
<dbReference type="SUPFAM" id="SSF50129">
    <property type="entry name" value="GroES-like"/>
    <property type="match status" value="1"/>
</dbReference>
<dbReference type="Pfam" id="PF00107">
    <property type="entry name" value="ADH_zinc_N"/>
    <property type="match status" value="1"/>
</dbReference>
<evidence type="ECO:0000313" key="8">
    <source>
        <dbReference type="EMBL" id="CAF9925317.1"/>
    </source>
</evidence>
<evidence type="ECO:0000259" key="7">
    <source>
        <dbReference type="SMART" id="SM00829"/>
    </source>
</evidence>
<evidence type="ECO:0000256" key="1">
    <source>
        <dbReference type="ARBA" id="ARBA00001947"/>
    </source>
</evidence>
<evidence type="ECO:0000256" key="2">
    <source>
        <dbReference type="ARBA" id="ARBA00008072"/>
    </source>
</evidence>
<sequence>MAPQIPKSYKAAMFKEKGGPLVIEEVETKMPQEGEILIKVQACGVCHSEVVAQAGLLGSSFPRIPGHEVIGHVVAVGPNEKQWKVGDRAGGPWHGGHDGTCKQCKRGFAQTCPNLEINGVTRDGGYAEYCTLRSEAGVHIPADVDAASYAPLLCAGVTVFNSMRQMKVTSGEIVAIQGLGGLGHLALQYANKMGFKVVALSSSGGKEKFAKDLGAHVYIDGSKENHAEALMKMGGAAMIVSTAPIPDIMGDLVNGLAPSGKLVLLAPIGEIKINTLPLIHKGASICGWPSGMELDAEEAIAFAQLHSVTCMIEKFPLEKANDAFEHLMGGHPRFRCVLVME</sequence>
<reference evidence="8" key="1">
    <citation type="submission" date="2021-03" db="EMBL/GenBank/DDBJ databases">
        <authorList>
            <person name="Tagirdzhanova G."/>
        </authorList>
    </citation>
    <scope>NUCLEOTIDE SEQUENCE</scope>
</reference>
<dbReference type="PANTHER" id="PTHR42940:SF7">
    <property type="entry name" value="ALCOHOL DEHYDROGENASE-LIKE N-TERMINAL DOMAIN-CONTAINING PROTEIN"/>
    <property type="match status" value="1"/>
</dbReference>
<evidence type="ECO:0000256" key="3">
    <source>
        <dbReference type="ARBA" id="ARBA00022723"/>
    </source>
</evidence>
<dbReference type="Gene3D" id="3.40.50.720">
    <property type="entry name" value="NAD(P)-binding Rossmann-like Domain"/>
    <property type="match status" value="1"/>
</dbReference>
<proteinExistence type="inferred from homology"/>
<evidence type="ECO:0000256" key="5">
    <source>
        <dbReference type="ARBA" id="ARBA00023002"/>
    </source>
</evidence>
<dbReference type="InterPro" id="IPR036291">
    <property type="entry name" value="NAD(P)-bd_dom_sf"/>
</dbReference>
<dbReference type="Proteomes" id="UP000664534">
    <property type="component" value="Unassembled WGS sequence"/>
</dbReference>
<dbReference type="InterPro" id="IPR013154">
    <property type="entry name" value="ADH-like_N"/>
</dbReference>
<dbReference type="GO" id="GO:0046872">
    <property type="term" value="F:metal ion binding"/>
    <property type="evidence" value="ECO:0007669"/>
    <property type="project" value="UniProtKB-KW"/>
</dbReference>
<comment type="cofactor">
    <cofactor evidence="1">
        <name>Zn(2+)</name>
        <dbReference type="ChEBI" id="CHEBI:29105"/>
    </cofactor>
</comment>
<comment type="similarity">
    <text evidence="2">Belongs to the zinc-containing alcohol dehydrogenase family.</text>
</comment>
<evidence type="ECO:0000256" key="6">
    <source>
        <dbReference type="ARBA" id="ARBA00023027"/>
    </source>
</evidence>
<feature type="domain" description="Enoyl reductase (ER)" evidence="7">
    <location>
        <begin position="18"/>
        <end position="338"/>
    </location>
</feature>
<dbReference type="Gene3D" id="3.90.180.10">
    <property type="entry name" value="Medium-chain alcohol dehydrogenases, catalytic domain"/>
    <property type="match status" value="1"/>
</dbReference>
<dbReference type="InterPro" id="IPR013149">
    <property type="entry name" value="ADH-like_C"/>
</dbReference>
<accession>A0A8H3FHK1</accession>
<gene>
    <name evidence="8" type="ORF">IMSHALPRED_006441</name>
</gene>
<dbReference type="GO" id="GO:0004022">
    <property type="term" value="F:alcohol dehydrogenase (NAD+) activity"/>
    <property type="evidence" value="ECO:0007669"/>
    <property type="project" value="TreeGrafter"/>
</dbReference>
<dbReference type="OrthoDB" id="256333at2759"/>
<dbReference type="EMBL" id="CAJPDT010000039">
    <property type="protein sequence ID" value="CAF9925317.1"/>
    <property type="molecule type" value="Genomic_DNA"/>
</dbReference>
<keyword evidence="6" id="KW-0520">NAD</keyword>
<dbReference type="AlphaFoldDB" id="A0A8H3FHK1"/>
<dbReference type="SMART" id="SM00829">
    <property type="entry name" value="PKS_ER"/>
    <property type="match status" value="1"/>
</dbReference>
<dbReference type="PANTHER" id="PTHR42940">
    <property type="entry name" value="ALCOHOL DEHYDROGENASE 1-RELATED"/>
    <property type="match status" value="1"/>
</dbReference>
<dbReference type="InterPro" id="IPR011032">
    <property type="entry name" value="GroES-like_sf"/>
</dbReference>